<dbReference type="InterPro" id="IPR010512">
    <property type="entry name" value="DUF1091"/>
</dbReference>
<feature type="signal peptide" evidence="1">
    <location>
        <begin position="1"/>
        <end position="23"/>
    </location>
</feature>
<feature type="chain" id="PRO_5008399846" evidence="1">
    <location>
        <begin position="24"/>
        <end position="192"/>
    </location>
</feature>
<evidence type="ECO:0000313" key="3">
    <source>
        <dbReference type="Proteomes" id="UP000091820"/>
    </source>
</evidence>
<dbReference type="AlphaFoldDB" id="A0A1A9W1C2"/>
<dbReference type="Pfam" id="PF06477">
    <property type="entry name" value="DUF1091"/>
    <property type="match status" value="1"/>
</dbReference>
<dbReference type="PANTHER" id="PTHR21112">
    <property type="entry name" value="CHEMOSENSORY PROTEIN A 29A-RELATED"/>
    <property type="match status" value="1"/>
</dbReference>
<dbReference type="Proteomes" id="UP000091820">
    <property type="component" value="Unassembled WGS sequence"/>
</dbReference>
<dbReference type="PANTHER" id="PTHR21112:SF0">
    <property type="entry name" value="CHEMOSENSORY PROTEIN A 29A-RELATED"/>
    <property type="match status" value="1"/>
</dbReference>
<accession>A0A1A9W1C2</accession>
<protein>
    <submittedName>
        <fullName evidence="2">Uncharacterized protein</fullName>
    </submittedName>
</protein>
<evidence type="ECO:0000256" key="1">
    <source>
        <dbReference type="SAM" id="SignalP"/>
    </source>
</evidence>
<dbReference type="EnsemblMetazoa" id="GBRI002719-RA">
    <property type="protein sequence ID" value="GBRI002719-PA"/>
    <property type="gene ID" value="GBRI002719"/>
</dbReference>
<reference evidence="3" key="1">
    <citation type="submission" date="2014-03" db="EMBL/GenBank/DDBJ databases">
        <authorList>
            <person name="Aksoy S."/>
            <person name="Warren W."/>
            <person name="Wilson R.K."/>
        </authorList>
    </citation>
    <scope>NUCLEOTIDE SEQUENCE [LARGE SCALE GENOMIC DNA]</scope>
    <source>
        <strain evidence="3">IAEA</strain>
    </source>
</reference>
<organism evidence="2 3">
    <name type="scientific">Glossina brevipalpis</name>
    <dbReference type="NCBI Taxonomy" id="37001"/>
    <lineage>
        <taxon>Eukaryota</taxon>
        <taxon>Metazoa</taxon>
        <taxon>Ecdysozoa</taxon>
        <taxon>Arthropoda</taxon>
        <taxon>Hexapoda</taxon>
        <taxon>Insecta</taxon>
        <taxon>Pterygota</taxon>
        <taxon>Neoptera</taxon>
        <taxon>Endopterygota</taxon>
        <taxon>Diptera</taxon>
        <taxon>Brachycera</taxon>
        <taxon>Muscomorpha</taxon>
        <taxon>Hippoboscoidea</taxon>
        <taxon>Glossinidae</taxon>
        <taxon>Glossina</taxon>
    </lineage>
</organism>
<keyword evidence="3" id="KW-1185">Reference proteome</keyword>
<reference evidence="2" key="2">
    <citation type="submission" date="2020-05" db="UniProtKB">
        <authorList>
            <consortium name="EnsemblMetazoa"/>
        </authorList>
    </citation>
    <scope>IDENTIFICATION</scope>
    <source>
        <strain evidence="2">IAEA</strain>
    </source>
</reference>
<name>A0A1A9W1C2_9MUSC</name>
<evidence type="ECO:0000313" key="2">
    <source>
        <dbReference type="EnsemblMetazoa" id="GBRI002719-PA"/>
    </source>
</evidence>
<dbReference type="VEuPathDB" id="VectorBase:GBRI002719"/>
<proteinExistence type="predicted"/>
<sequence>MKILLALQVFLLVTLMRVAQIKGIIIRHTQKTWTMEIVGVDWNITNEDLIAVDLKIEQVSRTSYRFSGTIDIRYELTEDSMFKLILYRSATGNADRYQLLPYRIEKTQFYDFLDEYYKGFLKEFETCSNFPVIKTKARDYKFRQLYRFDKCTVTNDPMPNYMPEGYYKVIMQFSGETDWSLTFVVQVESKRQ</sequence>
<keyword evidence="1" id="KW-0732">Signal</keyword>